<protein>
    <submittedName>
        <fullName evidence="2">Uncharacterized protein</fullName>
    </submittedName>
</protein>
<feature type="compositionally biased region" description="Polar residues" evidence="1">
    <location>
        <begin position="109"/>
        <end position="126"/>
    </location>
</feature>
<feature type="region of interest" description="Disordered" evidence="1">
    <location>
        <begin position="107"/>
        <end position="146"/>
    </location>
</feature>
<evidence type="ECO:0000313" key="3">
    <source>
        <dbReference type="Proteomes" id="UP000053593"/>
    </source>
</evidence>
<dbReference type="AlphaFoldDB" id="A0A0D0CR07"/>
<dbReference type="OrthoDB" id="3042753at2759"/>
<proteinExistence type="predicted"/>
<organism evidence="2 3">
    <name type="scientific">Collybiopsis luxurians FD-317 M1</name>
    <dbReference type="NCBI Taxonomy" id="944289"/>
    <lineage>
        <taxon>Eukaryota</taxon>
        <taxon>Fungi</taxon>
        <taxon>Dikarya</taxon>
        <taxon>Basidiomycota</taxon>
        <taxon>Agaricomycotina</taxon>
        <taxon>Agaricomycetes</taxon>
        <taxon>Agaricomycetidae</taxon>
        <taxon>Agaricales</taxon>
        <taxon>Marasmiineae</taxon>
        <taxon>Omphalotaceae</taxon>
        <taxon>Collybiopsis</taxon>
        <taxon>Collybiopsis luxurians</taxon>
    </lineage>
</organism>
<evidence type="ECO:0000256" key="1">
    <source>
        <dbReference type="SAM" id="MobiDB-lite"/>
    </source>
</evidence>
<dbReference type="Proteomes" id="UP000053593">
    <property type="component" value="Unassembled WGS sequence"/>
</dbReference>
<accession>A0A0D0CR07</accession>
<gene>
    <name evidence="2" type="ORF">GYMLUDRAFT_243235</name>
</gene>
<evidence type="ECO:0000313" key="2">
    <source>
        <dbReference type="EMBL" id="KIK61532.1"/>
    </source>
</evidence>
<sequence>MGKKPKFSTLEDLNLDNIILTSYLQSDVMLLSSLLNGEIINALLQPYNKADNKLNLLFFISTILTISNDASPVVHTVHAISGQINQNAIKCLNFKFSSTPVKQMCQGKAASQSPTSPSSINPSLQLSECPIKEEDDQEEDENEEENDLVADATVNIRTDSTATCMLQSMYTITAWLVSTDALATQVQTLIGKKLKVNIIKVPPPSPAKYNDIFKANLSKLFPNLKLLSSDKKNFGKMIKHCNKVKIHCEASVMVWSPENLDVIGLTIAIAVSKKCCFLYWLLHQIFNHRKDIHFSLPGTHNQVFTWIPLPQITDDILLELHTALLLILQNVNSNHSRKSSGASTTMQTFNKPQDQVAEDVMAFREQLKKIRKAE</sequence>
<keyword evidence="3" id="KW-1185">Reference proteome</keyword>
<name>A0A0D0CR07_9AGAR</name>
<reference evidence="2 3" key="1">
    <citation type="submission" date="2014-04" db="EMBL/GenBank/DDBJ databases">
        <title>Evolutionary Origins and Diversification of the Mycorrhizal Mutualists.</title>
        <authorList>
            <consortium name="DOE Joint Genome Institute"/>
            <consortium name="Mycorrhizal Genomics Consortium"/>
            <person name="Kohler A."/>
            <person name="Kuo A."/>
            <person name="Nagy L.G."/>
            <person name="Floudas D."/>
            <person name="Copeland A."/>
            <person name="Barry K.W."/>
            <person name="Cichocki N."/>
            <person name="Veneault-Fourrey C."/>
            <person name="LaButti K."/>
            <person name="Lindquist E.A."/>
            <person name="Lipzen A."/>
            <person name="Lundell T."/>
            <person name="Morin E."/>
            <person name="Murat C."/>
            <person name="Riley R."/>
            <person name="Ohm R."/>
            <person name="Sun H."/>
            <person name="Tunlid A."/>
            <person name="Henrissat B."/>
            <person name="Grigoriev I.V."/>
            <person name="Hibbett D.S."/>
            <person name="Martin F."/>
        </authorList>
    </citation>
    <scope>NUCLEOTIDE SEQUENCE [LARGE SCALE GENOMIC DNA]</scope>
    <source>
        <strain evidence="2 3">FD-317 M1</strain>
    </source>
</reference>
<dbReference type="EMBL" id="KN834770">
    <property type="protein sequence ID" value="KIK61532.1"/>
    <property type="molecule type" value="Genomic_DNA"/>
</dbReference>
<feature type="compositionally biased region" description="Acidic residues" evidence="1">
    <location>
        <begin position="133"/>
        <end position="146"/>
    </location>
</feature>
<dbReference type="HOGENOM" id="CLU_739785_0_0_1"/>